<dbReference type="Proteomes" id="UP001159405">
    <property type="component" value="Unassembled WGS sequence"/>
</dbReference>
<name>A0ABN8S6M0_9CNID</name>
<gene>
    <name evidence="2" type="ORF">PLOB_00037240</name>
</gene>
<reference evidence="2 3" key="1">
    <citation type="submission" date="2022-05" db="EMBL/GenBank/DDBJ databases">
        <authorList>
            <consortium name="Genoscope - CEA"/>
            <person name="William W."/>
        </authorList>
    </citation>
    <scope>NUCLEOTIDE SEQUENCE [LARGE SCALE GENOMIC DNA]</scope>
</reference>
<sequence length="334" mass="37163">MAQLTKERDHLFETIRTYRLLFETTRQLINEMQVSVHEASLQEQKLRGELRKQNIPASSLASVRTVTTLIDEMSKKRDQIAITPRRQCLLHPGPRGDSGILGKVAHLAQVVDDDVARVLSWHMASDMDCVVTLTTEKVVKHTHCPTILTRGGDRIRSNGKFGGLQNKAPPLERMRGAVFAAPLPLTFHSLTTQIEQLQAFKQAVIKHTQAKEELSLQLQHGQTEEMKIKHRECREAETQLRMIEERLGMTPTQYNMPPSPATMLLTEINTPPTRTATSRRSSARAAAAATASPTLSTPVVNGSSNASGNTTSPRTRRGAAISPEDVRTSKRTRR</sequence>
<evidence type="ECO:0000256" key="1">
    <source>
        <dbReference type="SAM" id="MobiDB-lite"/>
    </source>
</evidence>
<protein>
    <submittedName>
        <fullName evidence="2">Uncharacterized protein</fullName>
    </submittedName>
</protein>
<feature type="region of interest" description="Disordered" evidence="1">
    <location>
        <begin position="271"/>
        <end position="334"/>
    </location>
</feature>
<accession>A0ABN8S6M0</accession>
<feature type="compositionally biased region" description="Low complexity" evidence="1">
    <location>
        <begin position="271"/>
        <end position="312"/>
    </location>
</feature>
<dbReference type="InterPro" id="IPR038892">
    <property type="entry name" value="SMCHD1"/>
</dbReference>
<dbReference type="PANTHER" id="PTHR22640:SF2">
    <property type="entry name" value="STRUCTURAL MAINTENANCE OF CHROMOSOMES FLEXIBLE HINGE DOMAIN-CONTAINING PROTEIN 1"/>
    <property type="match status" value="1"/>
</dbReference>
<evidence type="ECO:0000313" key="2">
    <source>
        <dbReference type="EMBL" id="CAH3187372.1"/>
    </source>
</evidence>
<proteinExistence type="predicted"/>
<organism evidence="2 3">
    <name type="scientific">Porites lobata</name>
    <dbReference type="NCBI Taxonomy" id="104759"/>
    <lineage>
        <taxon>Eukaryota</taxon>
        <taxon>Metazoa</taxon>
        <taxon>Cnidaria</taxon>
        <taxon>Anthozoa</taxon>
        <taxon>Hexacorallia</taxon>
        <taxon>Scleractinia</taxon>
        <taxon>Fungiina</taxon>
        <taxon>Poritidae</taxon>
        <taxon>Porites</taxon>
    </lineage>
</organism>
<dbReference type="EMBL" id="CALNXK010000539">
    <property type="protein sequence ID" value="CAH3187372.1"/>
    <property type="molecule type" value="Genomic_DNA"/>
</dbReference>
<comment type="caution">
    <text evidence="2">The sequence shown here is derived from an EMBL/GenBank/DDBJ whole genome shotgun (WGS) entry which is preliminary data.</text>
</comment>
<evidence type="ECO:0000313" key="3">
    <source>
        <dbReference type="Proteomes" id="UP001159405"/>
    </source>
</evidence>
<keyword evidence="3" id="KW-1185">Reference proteome</keyword>
<dbReference type="PANTHER" id="PTHR22640">
    <property type="entry name" value="STRUCTURAL MAINTENANCE OF CHROMOSOMES FLEXIBLE HINGE DOMAIN-CONTAINING PROTEIN 1"/>
    <property type="match status" value="1"/>
</dbReference>